<accession>F2UE81</accession>
<evidence type="ECO:0000256" key="1">
    <source>
        <dbReference type="SAM" id="MobiDB-lite"/>
    </source>
</evidence>
<evidence type="ECO:0000313" key="3">
    <source>
        <dbReference type="Proteomes" id="UP000007799"/>
    </source>
</evidence>
<feature type="compositionally biased region" description="Low complexity" evidence="1">
    <location>
        <begin position="78"/>
        <end position="98"/>
    </location>
</feature>
<protein>
    <submittedName>
        <fullName evidence="2">Uncharacterized protein</fullName>
    </submittedName>
</protein>
<proteinExistence type="predicted"/>
<dbReference type="InParanoid" id="F2UE81"/>
<dbReference type="AlphaFoldDB" id="F2UE81"/>
<feature type="region of interest" description="Disordered" evidence="1">
    <location>
        <begin position="69"/>
        <end position="98"/>
    </location>
</feature>
<dbReference type="KEGG" id="sre:PTSG_12539"/>
<dbReference type="EMBL" id="GL832970">
    <property type="protein sequence ID" value="EGD74931.1"/>
    <property type="molecule type" value="Genomic_DNA"/>
</dbReference>
<sequence length="98" mass="10681">MQGRFCLVCERYTVVKQRCTRCGAYEEDFFFSLPDVLHAQSPPPLLPSSDAITTTTHCTHDHEHHIGSVVNGAHRPSSSRAAFSNNSNGSINGSSTCT</sequence>
<keyword evidence="3" id="KW-1185">Reference proteome</keyword>
<evidence type="ECO:0000313" key="2">
    <source>
        <dbReference type="EMBL" id="EGD74931.1"/>
    </source>
</evidence>
<gene>
    <name evidence="2" type="ORF">PTSG_12539</name>
</gene>
<dbReference type="Proteomes" id="UP000007799">
    <property type="component" value="Unassembled WGS sequence"/>
</dbReference>
<dbReference type="RefSeq" id="XP_004992576.1">
    <property type="nucleotide sequence ID" value="XM_004992519.1"/>
</dbReference>
<organism evidence="3">
    <name type="scientific">Salpingoeca rosetta (strain ATCC 50818 / BSB-021)</name>
    <dbReference type="NCBI Taxonomy" id="946362"/>
    <lineage>
        <taxon>Eukaryota</taxon>
        <taxon>Choanoflagellata</taxon>
        <taxon>Craspedida</taxon>
        <taxon>Salpingoecidae</taxon>
        <taxon>Salpingoeca</taxon>
    </lineage>
</organism>
<dbReference type="GeneID" id="16073145"/>
<reference evidence="2" key="1">
    <citation type="submission" date="2009-08" db="EMBL/GenBank/DDBJ databases">
        <title>Annotation of Salpingoeca rosetta.</title>
        <authorList>
            <consortium name="The Broad Institute Genome Sequencing Platform"/>
            <person name="Russ C."/>
            <person name="Cuomo C."/>
            <person name="Burger G."/>
            <person name="Gray M.W."/>
            <person name="Holland P.W.H."/>
            <person name="King N."/>
            <person name="Lang F.B.F."/>
            <person name="Roger A.J."/>
            <person name="Ruiz-Trillo I."/>
            <person name="Young S.K."/>
            <person name="Zeng Q."/>
            <person name="Gargeya S."/>
            <person name="Alvarado L."/>
            <person name="Berlin A."/>
            <person name="Chapman S.B."/>
            <person name="Chen Z."/>
            <person name="Freedman E."/>
            <person name="Gellesch M."/>
            <person name="Goldberg J."/>
            <person name="Griggs A."/>
            <person name="Gujja S."/>
            <person name="Heilman E."/>
            <person name="Heiman D."/>
            <person name="Howarth C."/>
            <person name="Mehta T."/>
            <person name="Neiman D."/>
            <person name="Pearson M."/>
            <person name="Roberts A."/>
            <person name="Saif S."/>
            <person name="Shea T."/>
            <person name="Shenoy N."/>
            <person name="Sisk P."/>
            <person name="Stolte C."/>
            <person name="Sykes S."/>
            <person name="White J."/>
            <person name="Yandava C."/>
            <person name="Haas B."/>
            <person name="Nusbaum C."/>
            <person name="Birren B."/>
        </authorList>
    </citation>
    <scope>NUCLEOTIDE SEQUENCE [LARGE SCALE GENOMIC DNA]</scope>
    <source>
        <strain evidence="2">ATCC 50818</strain>
    </source>
</reference>
<name>F2UE81_SALR5</name>